<keyword evidence="1" id="KW-0378">Hydrolase</keyword>
<evidence type="ECO:0000313" key="2">
    <source>
        <dbReference type="Proteomes" id="UP000323176"/>
    </source>
</evidence>
<reference evidence="1 2" key="1">
    <citation type="journal article" date="1992" name="Lakartidningen">
        <title>[Penicillin V and not amoxicillin is the first choice preparation in acute otitis].</title>
        <authorList>
            <person name="Kamme C."/>
            <person name="Lundgren K."/>
            <person name="Prellner K."/>
        </authorList>
    </citation>
    <scope>NUCLEOTIDE SEQUENCE [LARGE SCALE GENOMIC DNA]</scope>
    <source>
        <strain evidence="1 2">PC5538III-hc</strain>
    </source>
</reference>
<dbReference type="GO" id="GO:0004519">
    <property type="term" value="F:endonuclease activity"/>
    <property type="evidence" value="ECO:0007669"/>
    <property type="project" value="UniProtKB-KW"/>
</dbReference>
<organism evidence="1 2">
    <name type="scientific">Brachyspira pilosicoli</name>
    <name type="common">Serpulina pilosicoli</name>
    <dbReference type="NCBI Taxonomy" id="52584"/>
    <lineage>
        <taxon>Bacteria</taxon>
        <taxon>Pseudomonadati</taxon>
        <taxon>Spirochaetota</taxon>
        <taxon>Spirochaetia</taxon>
        <taxon>Brachyspirales</taxon>
        <taxon>Brachyspiraceae</taxon>
        <taxon>Brachyspira</taxon>
    </lineage>
</organism>
<dbReference type="AlphaFoldDB" id="A0A5C8EPG7"/>
<sequence>MKNISPYLNKEVSSWLDITKKLINEHPLKSDIVDICLKSWKSIVNTTINSYINLQMKNMNISPQSVGNLLHDVIPEYINLNTEDFRKGNPNEKDVVCKYNDLYSFEIKTSSQNSIFGNRSYALSENGKNKSGYYLAINFDKLIENNPSIKHIRFGWIDYSDWIAQKSQTGQQAKLDKNAENYKLITLYSYDKTKL</sequence>
<dbReference type="OrthoDB" id="9149263at2"/>
<dbReference type="EMBL" id="SAXY01000058">
    <property type="protein sequence ID" value="TXJ39696.1"/>
    <property type="molecule type" value="Genomic_DNA"/>
</dbReference>
<evidence type="ECO:0000313" key="1">
    <source>
        <dbReference type="EMBL" id="TXJ39696.1"/>
    </source>
</evidence>
<dbReference type="Pfam" id="PF09569">
    <property type="entry name" value="RE_ScaI"/>
    <property type="match status" value="1"/>
</dbReference>
<protein>
    <submittedName>
        <fullName evidence="1">ScaI family restriction endonuclease</fullName>
    </submittedName>
</protein>
<gene>
    <name evidence="1" type="ORF">EPJ72_09790</name>
</gene>
<dbReference type="Proteomes" id="UP000323176">
    <property type="component" value="Unassembled WGS sequence"/>
</dbReference>
<proteinExistence type="predicted"/>
<keyword evidence="1" id="KW-0540">Nuclease</keyword>
<keyword evidence="1" id="KW-0255">Endonuclease</keyword>
<dbReference type="InterPro" id="IPR019069">
    <property type="entry name" value="Restrct_endonuc_II_ScaI"/>
</dbReference>
<comment type="caution">
    <text evidence="1">The sequence shown here is derived from an EMBL/GenBank/DDBJ whole genome shotgun (WGS) entry which is preliminary data.</text>
</comment>
<name>A0A5C8EPG7_BRAPL</name>
<accession>A0A5C8EPG7</accession>